<dbReference type="Gene3D" id="1.25.10.10">
    <property type="entry name" value="Leucine-rich Repeat Variant"/>
    <property type="match status" value="1"/>
</dbReference>
<dbReference type="InterPro" id="IPR011989">
    <property type="entry name" value="ARM-like"/>
</dbReference>
<dbReference type="HOGENOM" id="CLU_572988_0_0_1"/>
<keyword evidence="4" id="KW-1185">Reference proteome</keyword>
<reference evidence="4" key="1">
    <citation type="journal article" date="2013" name="Nature">
        <title>Pan genome of the phytoplankton Emiliania underpins its global distribution.</title>
        <authorList>
            <person name="Read B.A."/>
            <person name="Kegel J."/>
            <person name="Klute M.J."/>
            <person name="Kuo A."/>
            <person name="Lefebvre S.C."/>
            <person name="Maumus F."/>
            <person name="Mayer C."/>
            <person name="Miller J."/>
            <person name="Monier A."/>
            <person name="Salamov A."/>
            <person name="Young J."/>
            <person name="Aguilar M."/>
            <person name="Claverie J.M."/>
            <person name="Frickenhaus S."/>
            <person name="Gonzalez K."/>
            <person name="Herman E.K."/>
            <person name="Lin Y.C."/>
            <person name="Napier J."/>
            <person name="Ogata H."/>
            <person name="Sarno A.F."/>
            <person name="Shmutz J."/>
            <person name="Schroeder D."/>
            <person name="de Vargas C."/>
            <person name="Verret F."/>
            <person name="von Dassow P."/>
            <person name="Valentin K."/>
            <person name="Van de Peer Y."/>
            <person name="Wheeler G."/>
            <person name="Dacks J.B."/>
            <person name="Delwiche C.F."/>
            <person name="Dyhrman S.T."/>
            <person name="Glockner G."/>
            <person name="John U."/>
            <person name="Richards T."/>
            <person name="Worden A.Z."/>
            <person name="Zhang X."/>
            <person name="Grigoriev I.V."/>
            <person name="Allen A.E."/>
            <person name="Bidle K."/>
            <person name="Borodovsky M."/>
            <person name="Bowler C."/>
            <person name="Brownlee C."/>
            <person name="Cock J.M."/>
            <person name="Elias M."/>
            <person name="Gladyshev V.N."/>
            <person name="Groth M."/>
            <person name="Guda C."/>
            <person name="Hadaegh A."/>
            <person name="Iglesias-Rodriguez M.D."/>
            <person name="Jenkins J."/>
            <person name="Jones B.M."/>
            <person name="Lawson T."/>
            <person name="Leese F."/>
            <person name="Lindquist E."/>
            <person name="Lobanov A."/>
            <person name="Lomsadze A."/>
            <person name="Malik S.B."/>
            <person name="Marsh M.E."/>
            <person name="Mackinder L."/>
            <person name="Mock T."/>
            <person name="Mueller-Roeber B."/>
            <person name="Pagarete A."/>
            <person name="Parker M."/>
            <person name="Probert I."/>
            <person name="Quesneville H."/>
            <person name="Raines C."/>
            <person name="Rensing S.A."/>
            <person name="Riano-Pachon D.M."/>
            <person name="Richier S."/>
            <person name="Rokitta S."/>
            <person name="Shiraiwa Y."/>
            <person name="Soanes D.M."/>
            <person name="van der Giezen M."/>
            <person name="Wahlund T.M."/>
            <person name="Williams B."/>
            <person name="Wilson W."/>
            <person name="Wolfe G."/>
            <person name="Wurch L.L."/>
        </authorList>
    </citation>
    <scope>NUCLEOTIDE SEQUENCE</scope>
</reference>
<sequence>MEEPAEDLVLALQGENADDLSRLASLQKIEGLLDEAAGPDAEHLCALLRAAGLVDSLVQIVSLESQHAALQQSALLIIGNMCSDEVDSNAALTKAELKACHGFEELLSHLFSPDPIVQAYALGAVQNTCRESDYLGVLWTLDLLPRIEELAVSTEPHVMQFANGVLGNIDHLMMEEEAITAIAGAERQRKALPYTPSPGALARVATAAELLGGAASEAVVAAAARSALARQQAAKRQAAKEEAVRWAASKNRRLRLLLRNLAEEEAAWQEAAAAQEAKKAAELELRKAAWEAAERRKAAEEEAVRKAEHEAATAAAAKVAEEEALASRTMLPNAYMAALAEATAAAELAEQAIIEAERAERQSVDAAAAAEMAEEAARLAMEETERARLAAIAQAEVQAEAARRAAIAQAEAEAEGEGEAEANAEAAMEVSRRELRLRTHRAEHGASLEEKTIEARRQRYPISTMDRSVPHGERNVR</sequence>
<feature type="compositionally biased region" description="Basic and acidic residues" evidence="2">
    <location>
        <begin position="468"/>
        <end position="477"/>
    </location>
</feature>
<evidence type="ECO:0000313" key="4">
    <source>
        <dbReference type="Proteomes" id="UP000013827"/>
    </source>
</evidence>
<proteinExistence type="predicted"/>
<evidence type="ECO:0000313" key="3">
    <source>
        <dbReference type="EnsemblProtists" id="EOD22898"/>
    </source>
</evidence>
<name>A0A0D3JHB3_EMIH1</name>
<accession>A0A0D3JHB3</accession>
<dbReference type="KEGG" id="ehx:EMIHUDRAFT_195323"/>
<feature type="coiled-coil region" evidence="1">
    <location>
        <begin position="339"/>
        <end position="376"/>
    </location>
</feature>
<dbReference type="AlphaFoldDB" id="A0A0D3JHB3"/>
<dbReference type="SUPFAM" id="SSF48371">
    <property type="entry name" value="ARM repeat"/>
    <property type="match status" value="1"/>
</dbReference>
<dbReference type="Proteomes" id="UP000013827">
    <property type="component" value="Unassembled WGS sequence"/>
</dbReference>
<dbReference type="RefSeq" id="XP_005775327.1">
    <property type="nucleotide sequence ID" value="XM_005775270.1"/>
</dbReference>
<dbReference type="GeneID" id="17268445"/>
<dbReference type="PaxDb" id="2903-EOD22898"/>
<protein>
    <submittedName>
        <fullName evidence="3">Uncharacterized protein</fullName>
    </submittedName>
</protein>
<feature type="coiled-coil region" evidence="1">
    <location>
        <begin position="247"/>
        <end position="310"/>
    </location>
</feature>
<evidence type="ECO:0000256" key="1">
    <source>
        <dbReference type="SAM" id="Coils"/>
    </source>
</evidence>
<dbReference type="EnsemblProtists" id="EOD22898">
    <property type="protein sequence ID" value="EOD22898"/>
    <property type="gene ID" value="EMIHUDRAFT_195323"/>
</dbReference>
<keyword evidence="1" id="KW-0175">Coiled coil</keyword>
<dbReference type="SMART" id="SM00185">
    <property type="entry name" value="ARM"/>
    <property type="match status" value="2"/>
</dbReference>
<evidence type="ECO:0000256" key="2">
    <source>
        <dbReference type="SAM" id="MobiDB-lite"/>
    </source>
</evidence>
<feature type="region of interest" description="Disordered" evidence="2">
    <location>
        <begin position="439"/>
        <end position="477"/>
    </location>
</feature>
<organism evidence="3 4">
    <name type="scientific">Emiliania huxleyi (strain CCMP1516)</name>
    <dbReference type="NCBI Taxonomy" id="280463"/>
    <lineage>
        <taxon>Eukaryota</taxon>
        <taxon>Haptista</taxon>
        <taxon>Haptophyta</taxon>
        <taxon>Prymnesiophyceae</taxon>
        <taxon>Isochrysidales</taxon>
        <taxon>Noelaerhabdaceae</taxon>
        <taxon>Emiliania</taxon>
    </lineage>
</organism>
<dbReference type="InterPro" id="IPR000225">
    <property type="entry name" value="Armadillo"/>
</dbReference>
<dbReference type="InterPro" id="IPR016024">
    <property type="entry name" value="ARM-type_fold"/>
</dbReference>
<feature type="compositionally biased region" description="Basic and acidic residues" evidence="2">
    <location>
        <begin position="439"/>
        <end position="457"/>
    </location>
</feature>
<reference evidence="3" key="2">
    <citation type="submission" date="2024-10" db="UniProtKB">
        <authorList>
            <consortium name="EnsemblProtists"/>
        </authorList>
    </citation>
    <scope>IDENTIFICATION</scope>
</reference>